<keyword evidence="2" id="KW-0719">Serine esterase</keyword>
<protein>
    <recommendedName>
        <fullName evidence="6">Carboxylic ester hydrolase</fullName>
        <ecNumber evidence="6">3.1.1.-</ecNumber>
    </recommendedName>
</protein>
<comment type="similarity">
    <text evidence="1 6">Belongs to the type-B carboxylesterase/lipase family.</text>
</comment>
<feature type="active site" description="Charge relay system" evidence="5">
    <location>
        <position position="152"/>
    </location>
</feature>
<keyword evidence="9" id="KW-1185">Reference proteome</keyword>
<evidence type="ECO:0000313" key="9">
    <source>
        <dbReference type="Proteomes" id="UP001209878"/>
    </source>
</evidence>
<accession>A0AAD9NTF3</accession>
<organism evidence="8 9">
    <name type="scientific">Ridgeia piscesae</name>
    <name type="common">Tubeworm</name>
    <dbReference type="NCBI Taxonomy" id="27915"/>
    <lineage>
        <taxon>Eukaryota</taxon>
        <taxon>Metazoa</taxon>
        <taxon>Spiralia</taxon>
        <taxon>Lophotrochozoa</taxon>
        <taxon>Annelida</taxon>
        <taxon>Polychaeta</taxon>
        <taxon>Sedentaria</taxon>
        <taxon>Canalipalpata</taxon>
        <taxon>Sabellida</taxon>
        <taxon>Siboglinidae</taxon>
        <taxon>Ridgeia</taxon>
    </lineage>
</organism>
<evidence type="ECO:0000256" key="6">
    <source>
        <dbReference type="RuleBase" id="RU361235"/>
    </source>
</evidence>
<gene>
    <name evidence="8" type="ORF">NP493_461g00000</name>
</gene>
<feature type="domain" description="Carboxylesterase type B" evidence="7">
    <location>
        <begin position="1"/>
        <end position="365"/>
    </location>
</feature>
<dbReference type="GO" id="GO:0019695">
    <property type="term" value="P:choline metabolic process"/>
    <property type="evidence" value="ECO:0007669"/>
    <property type="project" value="TreeGrafter"/>
</dbReference>
<dbReference type="Proteomes" id="UP001209878">
    <property type="component" value="Unassembled WGS sequence"/>
</dbReference>
<dbReference type="GO" id="GO:0005886">
    <property type="term" value="C:plasma membrane"/>
    <property type="evidence" value="ECO:0007669"/>
    <property type="project" value="TreeGrafter"/>
</dbReference>
<dbReference type="AlphaFoldDB" id="A0AAD9NTF3"/>
<dbReference type="PANTHER" id="PTHR43918">
    <property type="entry name" value="ACETYLCHOLINESTERASE"/>
    <property type="match status" value="1"/>
</dbReference>
<dbReference type="GO" id="GO:0003990">
    <property type="term" value="F:acetylcholinesterase activity"/>
    <property type="evidence" value="ECO:0007669"/>
    <property type="project" value="TreeGrafter"/>
</dbReference>
<dbReference type="Gene3D" id="3.40.50.1820">
    <property type="entry name" value="alpha/beta hydrolase"/>
    <property type="match status" value="1"/>
</dbReference>
<name>A0AAD9NTF3_RIDPI</name>
<feature type="active site" description="Charge relay system" evidence="5">
    <location>
        <position position="272"/>
    </location>
</feature>
<dbReference type="InterPro" id="IPR000997">
    <property type="entry name" value="Cholinesterase"/>
</dbReference>
<dbReference type="Pfam" id="PF00135">
    <property type="entry name" value="COesterase"/>
    <property type="match status" value="1"/>
</dbReference>
<dbReference type="SUPFAM" id="SSF53474">
    <property type="entry name" value="alpha/beta-Hydrolases"/>
    <property type="match status" value="1"/>
</dbReference>
<evidence type="ECO:0000256" key="5">
    <source>
        <dbReference type="PIRSR" id="PIRSR600997-1"/>
    </source>
</evidence>
<evidence type="ECO:0000256" key="3">
    <source>
        <dbReference type="ARBA" id="ARBA00022801"/>
    </source>
</evidence>
<evidence type="ECO:0000313" key="8">
    <source>
        <dbReference type="EMBL" id="KAK2180023.1"/>
    </source>
</evidence>
<dbReference type="InterPro" id="IPR029058">
    <property type="entry name" value="AB_hydrolase_fold"/>
</dbReference>
<dbReference type="PANTHER" id="PTHR43918:SF12">
    <property type="entry name" value="ACETYLCHOLINESTERASE 1"/>
    <property type="match status" value="1"/>
</dbReference>
<dbReference type="InterPro" id="IPR002018">
    <property type="entry name" value="CarbesteraseB"/>
</dbReference>
<evidence type="ECO:0000259" key="7">
    <source>
        <dbReference type="Pfam" id="PF00135"/>
    </source>
</evidence>
<dbReference type="GO" id="GO:0006581">
    <property type="term" value="P:acetylcholine catabolic process"/>
    <property type="evidence" value="ECO:0007669"/>
    <property type="project" value="TreeGrafter"/>
</dbReference>
<proteinExistence type="inferred from homology"/>
<dbReference type="EMBL" id="JAODUO010000461">
    <property type="protein sequence ID" value="KAK2180023.1"/>
    <property type="molecule type" value="Genomic_DNA"/>
</dbReference>
<evidence type="ECO:0000256" key="4">
    <source>
        <dbReference type="ARBA" id="ARBA00023157"/>
    </source>
</evidence>
<reference evidence="8" key="1">
    <citation type="journal article" date="2023" name="Mol. Biol. Evol.">
        <title>Third-Generation Sequencing Reveals the Adaptive Role of the Epigenome in Three Deep-Sea Polychaetes.</title>
        <authorList>
            <person name="Perez M."/>
            <person name="Aroh O."/>
            <person name="Sun Y."/>
            <person name="Lan Y."/>
            <person name="Juniper S.K."/>
            <person name="Young C.R."/>
            <person name="Angers B."/>
            <person name="Qian P.Y."/>
        </authorList>
    </citation>
    <scope>NUCLEOTIDE SEQUENCE</scope>
    <source>
        <strain evidence="8">R07B-5</strain>
    </source>
</reference>
<sequence length="419" mass="48542">MGLEWIQQNIKHFGGNPHNVTLFGESAGSFGVSLHLLSPLSRNKFHRAIMQSGTANMPWGTLSQDEAKRRALELATDYLGCPKDYDTDEIVEFLRGVSPHRLVSEQWVSRGIMQFPFLPVIDGAFLVETPYMSLKRRSFKKCPVLMGSNLNEGSYFLIYELTNLIQLNRSTMNHEQYVSSMGLLFYHYPQYPQVINAFGMEAVTFQYSNWLDRDDTIKNLRSLDNAVGDCHFVCHVNEFAHAYAETGLNVYMYYFTQRYSSSPWPAWMGVLHGDEIIFVFGEALKPGLNYTAQEKELSREMMRYWTNFAKSGDPNLRPGKQSLNAWPLHTPHGLEYLELNVKYLNEPDKSRAVSRGPRTKECAFWKQYLPRLVITTDDITEAEKEWKLQFSEWSSRYIIDWKVGYDMFRKHNTDACDNT</sequence>
<dbReference type="PROSITE" id="PS00122">
    <property type="entry name" value="CARBOXYLESTERASE_B_1"/>
    <property type="match status" value="1"/>
</dbReference>
<dbReference type="InterPro" id="IPR050654">
    <property type="entry name" value="AChE-related_enzymes"/>
</dbReference>
<dbReference type="PRINTS" id="PR00878">
    <property type="entry name" value="CHOLNESTRASE"/>
</dbReference>
<evidence type="ECO:0000256" key="1">
    <source>
        <dbReference type="ARBA" id="ARBA00005964"/>
    </source>
</evidence>
<dbReference type="GO" id="GO:0005615">
    <property type="term" value="C:extracellular space"/>
    <property type="evidence" value="ECO:0007669"/>
    <property type="project" value="TreeGrafter"/>
</dbReference>
<evidence type="ECO:0000256" key="2">
    <source>
        <dbReference type="ARBA" id="ARBA00022487"/>
    </source>
</evidence>
<comment type="caution">
    <text evidence="8">The sequence shown here is derived from an EMBL/GenBank/DDBJ whole genome shotgun (WGS) entry which is preliminary data.</text>
</comment>
<keyword evidence="4" id="KW-1015">Disulfide bond</keyword>
<dbReference type="InterPro" id="IPR019826">
    <property type="entry name" value="Carboxylesterase_B_AS"/>
</dbReference>
<feature type="active site" description="Acyl-ester intermediate" evidence="5">
    <location>
        <position position="26"/>
    </location>
</feature>
<keyword evidence="3 6" id="KW-0378">Hydrolase</keyword>
<dbReference type="EC" id="3.1.1.-" evidence="6"/>